<dbReference type="InterPro" id="IPR006101">
    <property type="entry name" value="Glyco_hydro_2"/>
</dbReference>
<dbReference type="InterPro" id="IPR017853">
    <property type="entry name" value="GH"/>
</dbReference>
<dbReference type="InterPro" id="IPR023230">
    <property type="entry name" value="Glyco_hydro_2_CS"/>
</dbReference>
<dbReference type="GO" id="GO:0004565">
    <property type="term" value="F:beta-galactosidase activity"/>
    <property type="evidence" value="ECO:0007669"/>
    <property type="project" value="UniProtKB-EC"/>
</dbReference>
<dbReference type="SUPFAM" id="SSF51445">
    <property type="entry name" value="(Trans)glycosidases"/>
    <property type="match status" value="1"/>
</dbReference>
<dbReference type="SUPFAM" id="SSF49785">
    <property type="entry name" value="Galactose-binding domain-like"/>
    <property type="match status" value="1"/>
</dbReference>
<dbReference type="PROSITE" id="PS00719">
    <property type="entry name" value="GLYCOSYL_HYDROL_F2_1"/>
    <property type="match status" value="1"/>
</dbReference>
<gene>
    <name evidence="11" type="ORF">C8D82_15314</name>
</gene>
<dbReference type="InterPro" id="IPR032312">
    <property type="entry name" value="LacZ_4"/>
</dbReference>
<dbReference type="InterPro" id="IPR006102">
    <property type="entry name" value="Ig-like_GH2"/>
</dbReference>
<reference evidence="11 12" key="1">
    <citation type="submission" date="2018-04" db="EMBL/GenBank/DDBJ databases">
        <title>Genomic Encyclopedia of Type Strains, Phase IV (KMG-IV): sequencing the most valuable type-strain genomes for metagenomic binning, comparative biology and taxonomic classification.</title>
        <authorList>
            <person name="Goeker M."/>
        </authorList>
    </citation>
    <scope>NUCLEOTIDE SEQUENCE [LARGE SCALE GENOMIC DNA]</scope>
    <source>
        <strain evidence="11 12">DSM 14823</strain>
    </source>
</reference>
<dbReference type="Pfam" id="PF00703">
    <property type="entry name" value="Glyco_hydro_2"/>
    <property type="match status" value="1"/>
</dbReference>
<dbReference type="InterPro" id="IPR004199">
    <property type="entry name" value="B-gal_small/dom_5"/>
</dbReference>
<protein>
    <recommendedName>
        <fullName evidence="5 9">Beta-galactosidase</fullName>
        <ecNumber evidence="4 9">3.2.1.23</ecNumber>
    </recommendedName>
    <alternativeName>
        <fullName evidence="8 9">Lactase</fullName>
    </alternativeName>
</protein>
<dbReference type="InterPro" id="IPR008979">
    <property type="entry name" value="Galactose-bd-like_sf"/>
</dbReference>
<organism evidence="11 12">
    <name type="scientific">Victivallis vadensis</name>
    <dbReference type="NCBI Taxonomy" id="172901"/>
    <lineage>
        <taxon>Bacteria</taxon>
        <taxon>Pseudomonadati</taxon>
        <taxon>Lentisphaerota</taxon>
        <taxon>Lentisphaeria</taxon>
        <taxon>Victivallales</taxon>
        <taxon>Victivallaceae</taxon>
        <taxon>Victivallis</taxon>
    </lineage>
</organism>
<dbReference type="Proteomes" id="UP000245959">
    <property type="component" value="Unassembled WGS sequence"/>
</dbReference>
<dbReference type="FunFam" id="3.20.20.80:FF:000018">
    <property type="entry name" value="Beta-galactosidase"/>
    <property type="match status" value="1"/>
</dbReference>
<accession>A0A2U1ACP3</accession>
<dbReference type="Pfam" id="PF02837">
    <property type="entry name" value="Glyco_hydro_2_N"/>
    <property type="match status" value="1"/>
</dbReference>
<dbReference type="InterPro" id="IPR036156">
    <property type="entry name" value="Beta-gal/glucu_dom_sf"/>
</dbReference>
<name>A0A2U1ACP3_9BACT</name>
<evidence type="ECO:0000256" key="8">
    <source>
        <dbReference type="ARBA" id="ARBA00032230"/>
    </source>
</evidence>
<dbReference type="RefSeq" id="WP_116885978.1">
    <property type="nucleotide sequence ID" value="NZ_CAUFPP010000213.1"/>
</dbReference>
<dbReference type="Gene3D" id="2.70.98.10">
    <property type="match status" value="1"/>
</dbReference>
<dbReference type="Gene3D" id="2.60.40.10">
    <property type="entry name" value="Immunoglobulins"/>
    <property type="match status" value="2"/>
</dbReference>
<dbReference type="AlphaFoldDB" id="A0A2U1ACP3"/>
<dbReference type="EC" id="3.2.1.23" evidence="4 9"/>
<dbReference type="GO" id="GO:0009341">
    <property type="term" value="C:beta-galactosidase complex"/>
    <property type="evidence" value="ECO:0007669"/>
    <property type="project" value="InterPro"/>
</dbReference>
<evidence type="ECO:0000313" key="12">
    <source>
        <dbReference type="Proteomes" id="UP000245959"/>
    </source>
</evidence>
<comment type="caution">
    <text evidence="11">The sequence shown here is derived from an EMBL/GenBank/DDBJ whole genome shotgun (WGS) entry which is preliminary data.</text>
</comment>
<dbReference type="Pfam" id="PF02836">
    <property type="entry name" value="Glyco_hydro_2_C"/>
    <property type="match status" value="1"/>
</dbReference>
<dbReference type="InterPro" id="IPR013783">
    <property type="entry name" value="Ig-like_fold"/>
</dbReference>
<evidence type="ECO:0000256" key="4">
    <source>
        <dbReference type="ARBA" id="ARBA00012756"/>
    </source>
</evidence>
<evidence type="ECO:0000256" key="9">
    <source>
        <dbReference type="RuleBase" id="RU361154"/>
    </source>
</evidence>
<evidence type="ECO:0000256" key="2">
    <source>
        <dbReference type="ARBA" id="ARBA00001959"/>
    </source>
</evidence>
<dbReference type="InterPro" id="IPR014718">
    <property type="entry name" value="GH-type_carb-bd"/>
</dbReference>
<keyword evidence="6 9" id="KW-0378">Hydrolase</keyword>
<dbReference type="SUPFAM" id="SSF49303">
    <property type="entry name" value="beta-Galactosidase/glucuronidase domain"/>
    <property type="match status" value="2"/>
</dbReference>
<dbReference type="PRINTS" id="PR00132">
    <property type="entry name" value="GLHYDRLASE2"/>
</dbReference>
<dbReference type="InterPro" id="IPR011013">
    <property type="entry name" value="Gal_mutarotase_sf_dom"/>
</dbReference>
<dbReference type="EMBL" id="QEKH01000053">
    <property type="protein sequence ID" value="PVY33302.1"/>
    <property type="molecule type" value="Genomic_DNA"/>
</dbReference>
<dbReference type="SUPFAM" id="SSF74650">
    <property type="entry name" value="Galactose mutarotase-like"/>
    <property type="match status" value="1"/>
</dbReference>
<dbReference type="GO" id="GO:0030246">
    <property type="term" value="F:carbohydrate binding"/>
    <property type="evidence" value="ECO:0007669"/>
    <property type="project" value="InterPro"/>
</dbReference>
<comment type="similarity">
    <text evidence="3 9">Belongs to the glycosyl hydrolase 2 family.</text>
</comment>
<dbReference type="InterPro" id="IPR006104">
    <property type="entry name" value="Glyco_hydro_2_N"/>
</dbReference>
<evidence type="ECO:0000313" key="11">
    <source>
        <dbReference type="EMBL" id="PVY33302.1"/>
    </source>
</evidence>
<evidence type="ECO:0000256" key="6">
    <source>
        <dbReference type="ARBA" id="ARBA00022801"/>
    </source>
</evidence>
<dbReference type="SMART" id="SM01038">
    <property type="entry name" value="Bgal_small_N"/>
    <property type="match status" value="1"/>
</dbReference>
<sequence length="1044" mass="115657">MNLAKLFYTSPEAVGLRRLPVRATLYPFDSVEAARAVRKESSPFVLDLDGSWAFRYLTDPAALDETVADPALDDSGWERAEVPGCWVMHGYDHPHYTNVQMPFAEMPPEVPAGNPTGVYRRTFTLPEAWAARRNVLHFDGAESCFLAFVNGQLVGGSKDSRGATEFDLTGIAHAGENQLTVVVIKWSDGTFLEDQDHWYLPGLSRSVYLYSTPQAHIADLFAKSTLKEDLTTGLLDLELFYGVPELKAADALEISAKLYAPDGSAAWEGLVRSAKVEGMFGNGSDPARLACRSVVELPDVAPWSAEAPNLYTLAVAITDESGRCVDATSTRIGFRRYEVRRREFLVNGQPVRICGMNRHDHHDTLGKAVPYETMKLDLVTMKRFNVNAVRTCHYPNAPEFYDLCDELGFYVVDEANIEHHAFYNDLCRNPQWTAAFADRAARLVERDKNHACVYAWSLGNESGLGANQAAMAGYIRFRDDSRLLHYEGAVSGQWVDCVPNRAVTDFICPMYPSIEMLVRWSENNRDDRPLVMCEFNHAMGNSNGSLKDYFEAFDRYPGLQGGFIWEWIDHGIRKETPDGRAYWAYGGDFGDTPNDANFCTDGIVWPDRTPHPGLYEFKALAQPVGITLLDAASGRIELFNRRWFTGLDDLALDWVLEADGRRAGGGTEPVPATAPRSRTYLTLPVERPETMPGEKLVLRVSLKLKNACAWAEAGHEVAFGAFELPALSVAKPLPAEPLPTGVKKLADRAELLAGVLTAQVNASGITAMSFGGAELLKRGPRLNLWRAATDNDGIKLQLEESRTGWRKALHVWTEKGYDRFRAVPDEFAALGDAVELRSMVSCPGIDGIELEFTQLLRPLPAGAVEVLSTFVVPPEFDDLPRLGLTLELPPEFANVEYFGLGPLENYIDRDAAVWPGLFRTTVDEMYVPYIMPQENGNRTRVEFAAFRPGEGAGLLVTAPGGMEFSASRYSVDQLWRAKHTCDLTPESVIYLNIDLRQRGVGTGSCGPDTREAYRIAPGRYQFSILLAGLPEKADAAKLARSLVN</sequence>
<dbReference type="Pfam" id="PF02929">
    <property type="entry name" value="Bgal_small_N"/>
    <property type="match status" value="1"/>
</dbReference>
<keyword evidence="12" id="KW-1185">Reference proteome</keyword>
<evidence type="ECO:0000256" key="7">
    <source>
        <dbReference type="ARBA" id="ARBA00023295"/>
    </source>
</evidence>
<dbReference type="Gene3D" id="3.20.20.80">
    <property type="entry name" value="Glycosidases"/>
    <property type="match status" value="1"/>
</dbReference>
<proteinExistence type="inferred from homology"/>
<evidence type="ECO:0000256" key="3">
    <source>
        <dbReference type="ARBA" id="ARBA00007401"/>
    </source>
</evidence>
<keyword evidence="7 9" id="KW-0326">Glycosidase</keyword>
<dbReference type="GeneID" id="78297240"/>
<dbReference type="InterPro" id="IPR006103">
    <property type="entry name" value="Glyco_hydro_2_cat"/>
</dbReference>
<dbReference type="InterPro" id="IPR050347">
    <property type="entry name" value="Bact_Beta-galactosidase"/>
</dbReference>
<evidence type="ECO:0000256" key="5">
    <source>
        <dbReference type="ARBA" id="ARBA00013303"/>
    </source>
</evidence>
<feature type="domain" description="Beta galactosidase small chain/" evidence="10">
    <location>
        <begin position="754"/>
        <end position="1027"/>
    </location>
</feature>
<dbReference type="GO" id="GO:0005990">
    <property type="term" value="P:lactose catabolic process"/>
    <property type="evidence" value="ECO:0007669"/>
    <property type="project" value="TreeGrafter"/>
</dbReference>
<comment type="cofactor">
    <cofactor evidence="2">
        <name>Na(+)</name>
        <dbReference type="ChEBI" id="CHEBI:29101"/>
    </cofactor>
</comment>
<dbReference type="Gene3D" id="2.60.120.260">
    <property type="entry name" value="Galactose-binding domain-like"/>
    <property type="match status" value="1"/>
</dbReference>
<comment type="catalytic activity">
    <reaction evidence="1 9">
        <text>Hydrolysis of terminal non-reducing beta-D-galactose residues in beta-D-galactosides.</text>
        <dbReference type="EC" id="3.2.1.23"/>
    </reaction>
</comment>
<dbReference type="PANTHER" id="PTHR46323:SF2">
    <property type="entry name" value="BETA-GALACTOSIDASE"/>
    <property type="match status" value="1"/>
</dbReference>
<evidence type="ECO:0000256" key="1">
    <source>
        <dbReference type="ARBA" id="ARBA00001412"/>
    </source>
</evidence>
<dbReference type="PANTHER" id="PTHR46323">
    <property type="entry name" value="BETA-GALACTOSIDASE"/>
    <property type="match status" value="1"/>
</dbReference>
<dbReference type="Pfam" id="PF16353">
    <property type="entry name" value="LacZ_4"/>
    <property type="match status" value="1"/>
</dbReference>
<evidence type="ECO:0000259" key="10">
    <source>
        <dbReference type="SMART" id="SM01038"/>
    </source>
</evidence>